<evidence type="ECO:0000256" key="1">
    <source>
        <dbReference type="ARBA" id="ARBA00022679"/>
    </source>
</evidence>
<evidence type="ECO:0000259" key="3">
    <source>
        <dbReference type="Pfam" id="PF18152"/>
    </source>
</evidence>
<evidence type="ECO:0000313" key="5">
    <source>
        <dbReference type="Proteomes" id="UP001158045"/>
    </source>
</evidence>
<feature type="domain" description="DAHP synthetase I/KDSA" evidence="2">
    <location>
        <begin position="87"/>
        <end position="330"/>
    </location>
</feature>
<dbReference type="InterPro" id="IPR006218">
    <property type="entry name" value="DAHP1/KDSA"/>
</dbReference>
<dbReference type="NCBIfam" id="NF006421">
    <property type="entry name" value="PRK08673.1"/>
    <property type="match status" value="1"/>
</dbReference>
<dbReference type="Gene3D" id="3.30.70.1140">
    <property type="entry name" value="Phospho-2-dehydro-3-deoxyheptonate aldolase, domain 1"/>
    <property type="match status" value="1"/>
</dbReference>
<proteinExistence type="predicted"/>
<dbReference type="PANTHER" id="PTHR43018:SF1">
    <property type="entry name" value="PROTEIN AROA(G)"/>
    <property type="match status" value="1"/>
</dbReference>
<dbReference type="Pfam" id="PF18152">
    <property type="entry name" value="DAHP_snth_FXD"/>
    <property type="match status" value="1"/>
</dbReference>
<dbReference type="EMBL" id="JARYZI010000001">
    <property type="protein sequence ID" value="MDH8676978.1"/>
    <property type="molecule type" value="Genomic_DNA"/>
</dbReference>
<dbReference type="NCBIfam" id="NF009239">
    <property type="entry name" value="PRK12595.1"/>
    <property type="match status" value="1"/>
</dbReference>
<dbReference type="GO" id="GO:0003849">
    <property type="term" value="F:3-deoxy-7-phosphoheptulonate synthase activity"/>
    <property type="evidence" value="ECO:0007669"/>
    <property type="project" value="UniProtKB-EC"/>
</dbReference>
<dbReference type="Gene3D" id="3.20.20.70">
    <property type="entry name" value="Aldolase class I"/>
    <property type="match status" value="1"/>
</dbReference>
<comment type="caution">
    <text evidence="4">The sequence shown here is derived from an EMBL/GenBank/DDBJ whole genome shotgun (WGS) entry which is preliminary data.</text>
</comment>
<dbReference type="EC" id="2.5.1.54" evidence="4"/>
<dbReference type="InterPro" id="IPR006268">
    <property type="entry name" value="DAHP_syn_2"/>
</dbReference>
<dbReference type="RefSeq" id="WP_281092777.1">
    <property type="nucleotide sequence ID" value="NZ_JARYZI010000001.1"/>
</dbReference>
<dbReference type="InterPro" id="IPR013785">
    <property type="entry name" value="Aldolase_TIM"/>
</dbReference>
<dbReference type="InterPro" id="IPR041071">
    <property type="entry name" value="DAHP_snth_FXD"/>
</dbReference>
<dbReference type="Proteomes" id="UP001158045">
    <property type="component" value="Unassembled WGS sequence"/>
</dbReference>
<gene>
    <name evidence="4" type="primary">aroF</name>
    <name evidence="4" type="ORF">QE109_02400</name>
</gene>
<reference evidence="4 5" key="1">
    <citation type="submission" date="2023-04" db="EMBL/GenBank/DDBJ databases">
        <title>Fusibacter bizertensis strain WBS, isolated from littoral bottom sediments of the Arctic seas - biochemical and genomic analysis.</title>
        <authorList>
            <person name="Brioukhanov A.L."/>
        </authorList>
    </citation>
    <scope>NUCLEOTIDE SEQUENCE [LARGE SCALE GENOMIC DNA]</scope>
    <source>
        <strain evidence="4 5">WBS</strain>
    </source>
</reference>
<organism evidence="4 5">
    <name type="scientific">Fusibacter bizertensis</name>
    <dbReference type="NCBI Taxonomy" id="1488331"/>
    <lineage>
        <taxon>Bacteria</taxon>
        <taxon>Bacillati</taxon>
        <taxon>Bacillota</taxon>
        <taxon>Clostridia</taxon>
        <taxon>Eubacteriales</taxon>
        <taxon>Eubacteriales Family XII. Incertae Sedis</taxon>
        <taxon>Fusibacter</taxon>
    </lineage>
</organism>
<accession>A0ABT6N996</accession>
<dbReference type="Pfam" id="PF00793">
    <property type="entry name" value="DAHP_synth_1"/>
    <property type="match status" value="1"/>
</dbReference>
<feature type="domain" description="DAHP synthase ferredoxin-like" evidence="3">
    <location>
        <begin position="1"/>
        <end position="67"/>
    </location>
</feature>
<dbReference type="SUPFAM" id="SSF51569">
    <property type="entry name" value="Aldolase"/>
    <property type="match status" value="1"/>
</dbReference>
<protein>
    <submittedName>
        <fullName evidence="4">3-deoxy-7-phosphoheptulonate synthase</fullName>
        <ecNumber evidence="4">2.5.1.54</ecNumber>
    </submittedName>
</protein>
<keyword evidence="1 4" id="KW-0808">Transferase</keyword>
<name>A0ABT6N996_9FIRM</name>
<dbReference type="PANTHER" id="PTHR43018">
    <property type="entry name" value="PHOSPHO-2-DEHYDRO-3-DEOXYHEPTONATE ALDOLASE"/>
    <property type="match status" value="1"/>
</dbReference>
<keyword evidence="5" id="KW-1185">Reference proteome</keyword>
<dbReference type="InterPro" id="IPR052899">
    <property type="entry name" value="Class-I_DAHP_synthase"/>
</dbReference>
<dbReference type="NCBIfam" id="TIGR01361">
    <property type="entry name" value="DAHP_synth_Bsub"/>
    <property type="match status" value="1"/>
</dbReference>
<evidence type="ECO:0000313" key="4">
    <source>
        <dbReference type="EMBL" id="MDH8676978.1"/>
    </source>
</evidence>
<evidence type="ECO:0000259" key="2">
    <source>
        <dbReference type="Pfam" id="PF00793"/>
    </source>
</evidence>
<sequence>MIVVLKRIVTDEEKRDLIQMIEKMGLEVKDAGSENHGVLGLVGDTTKVDITHIEAQHVVDKVMKVQEPYKLASRTFQPMDTVIDIGGHKIGGDNLTIIGGPCSVESEEQIMHIAREVKAAGGHLLRGGAFKPRTSPYSFQGLGEEGLKFLKKAKAETGLPIITEAMSIEEFDLIEQYADIIQIGARNMQNFALLKHAGRSSKPICLKRGMSATIEEFLMSAEYIMASGNPNVILCERGIRTFESYTRNTLDLAVVSAIKELSHLPILIDPSHATGRWQLVEPVSRAAVAIGAHGLMIEVHNDPEHALSDGQQSLKPERFTKLVKIVEKIHQIV</sequence>